<dbReference type="eggNOG" id="KOG2386">
    <property type="taxonomic scope" value="Eukaryota"/>
</dbReference>
<protein>
    <submittedName>
        <fullName evidence="3">Similar to Abhydrolase domain-containing protein C57A10.08c acc. no. P87056</fullName>
    </submittedName>
</protein>
<keyword evidence="4" id="KW-1185">Reference proteome</keyword>
<evidence type="ECO:0000313" key="3">
    <source>
        <dbReference type="EMBL" id="CCX11401.1"/>
    </source>
</evidence>
<accession>U4LBB0</accession>
<dbReference type="Gene3D" id="3.90.190.10">
    <property type="entry name" value="Protein tyrosine phosphatase superfamily"/>
    <property type="match status" value="1"/>
</dbReference>
<dbReference type="GO" id="GO:0047372">
    <property type="term" value="F:monoacylglycerol lipase activity"/>
    <property type="evidence" value="ECO:0007669"/>
    <property type="project" value="TreeGrafter"/>
</dbReference>
<dbReference type="GO" id="GO:0016020">
    <property type="term" value="C:membrane"/>
    <property type="evidence" value="ECO:0007669"/>
    <property type="project" value="TreeGrafter"/>
</dbReference>
<dbReference type="InterPro" id="IPR000387">
    <property type="entry name" value="Tyr_Pase_dom"/>
</dbReference>
<dbReference type="InterPro" id="IPR029021">
    <property type="entry name" value="Prot-tyrosine_phosphatase-like"/>
</dbReference>
<keyword evidence="3" id="KW-0378">Hydrolase</keyword>
<dbReference type="PANTHER" id="PTHR43798:SF5">
    <property type="entry name" value="MONOACYLGLYCEROL LIPASE ABHD6"/>
    <property type="match status" value="1"/>
</dbReference>
<dbReference type="SUPFAM" id="SSF53474">
    <property type="entry name" value="alpha/beta-Hydrolases"/>
    <property type="match status" value="1"/>
</dbReference>
<dbReference type="AlphaFoldDB" id="U4LBB0"/>
<gene>
    <name evidence="3" type="ORF">PCON_10995</name>
</gene>
<feature type="domain" description="Tyrosine specific protein phosphatases" evidence="2">
    <location>
        <begin position="600"/>
        <end position="660"/>
    </location>
</feature>
<sequence length="686" mass="75025">MSATPAEMLNDLPSTTQSETIDTAATEIVAAPIHNVLLSTLTSARGHLQGLLGESGFGKREMAIAALCGAATIAGVCGGKGLKKRWRLRRKKREGNAASEALTVAPGTGSNTDDSSRRASISSVNFSASLIAKHTALISVSTPHHNYEGIRIFHRVHPKAALLPPRLPLVVFLHGLGGQIPQFFSLIEYLVHFSHVLAIDLPGCGGSSFTNKDWSAYTTASLCELVAEIVNKYRGEGQDVVIIGHSMGCALAISLVTKGGLLEHCAAGVVAISPKAEMSEKEAKAAQAAVKLPEWMFDVLRRIDRQGGLNSRSVNRFVWEKANEDVKRLQLKFNEESRTPVWMRMMKGLRLPTKEEWLEIRVPLLLLGATEDKVCTAEEVGRIHGWFDPKNFRGGSSRDSGRAGSVSDIEAAGAEGTILEETVSEAEGESEPKNGKAVSAASIAKDTHHHTGVVKKCIIPNAGHGVLYESPNVLCGLVGEFLSKHVNETLSLGWQLLQLKEDKWLLKNFEKWSKIQSVSPRIKSKDGRKISPFRAMKTLRQNDANGHNPIEFSKKWTDVGDIIDISHDMPTYDPDTFGGGITYHKYSTVSKIPPTISEVAGFIALVDSILATAGRSPDRLIACHCHYGFNRTGFFICTYLIERLGFSVKEAIEAFKEARPPGIRHPHFINELWERYCKGLQRAPTF</sequence>
<evidence type="ECO:0000313" key="4">
    <source>
        <dbReference type="Proteomes" id="UP000018144"/>
    </source>
</evidence>
<dbReference type="SUPFAM" id="SSF52799">
    <property type="entry name" value="(Phosphotyrosine protein) phosphatases II"/>
    <property type="match status" value="1"/>
</dbReference>
<dbReference type="InterPro" id="IPR000073">
    <property type="entry name" value="AB_hydrolase_1"/>
</dbReference>
<feature type="compositionally biased region" description="Polar residues" evidence="1">
    <location>
        <begin position="108"/>
        <end position="117"/>
    </location>
</feature>
<dbReference type="PROSITE" id="PS50056">
    <property type="entry name" value="TYR_PHOSPHATASE_2"/>
    <property type="match status" value="1"/>
</dbReference>
<dbReference type="InterPro" id="IPR050266">
    <property type="entry name" value="AB_hydrolase_sf"/>
</dbReference>
<dbReference type="Pfam" id="PF12697">
    <property type="entry name" value="Abhydrolase_6"/>
    <property type="match status" value="1"/>
</dbReference>
<dbReference type="GO" id="GO:0046464">
    <property type="term" value="P:acylglycerol catabolic process"/>
    <property type="evidence" value="ECO:0007669"/>
    <property type="project" value="TreeGrafter"/>
</dbReference>
<dbReference type="PANTHER" id="PTHR43798">
    <property type="entry name" value="MONOACYLGLYCEROL LIPASE"/>
    <property type="match status" value="1"/>
</dbReference>
<dbReference type="InterPro" id="IPR029058">
    <property type="entry name" value="AB_hydrolase_fold"/>
</dbReference>
<dbReference type="OMA" id="PGIRHGH"/>
<dbReference type="CDD" id="cd14502">
    <property type="entry name" value="RNA_5'-triphosphatase"/>
    <property type="match status" value="1"/>
</dbReference>
<reference evidence="3 4" key="1">
    <citation type="journal article" date="2013" name="PLoS Genet.">
        <title>The genome and development-dependent transcriptomes of Pyronema confluens: a window into fungal evolution.</title>
        <authorList>
            <person name="Traeger S."/>
            <person name="Altegoer F."/>
            <person name="Freitag M."/>
            <person name="Gabaldon T."/>
            <person name="Kempken F."/>
            <person name="Kumar A."/>
            <person name="Marcet-Houben M."/>
            <person name="Poggeler S."/>
            <person name="Stajich J.E."/>
            <person name="Nowrousian M."/>
        </authorList>
    </citation>
    <scope>NUCLEOTIDE SEQUENCE [LARGE SCALE GENOMIC DNA]</scope>
    <source>
        <strain evidence="4">CBS 100304</strain>
        <tissue evidence="3">Vegetative mycelium</tissue>
    </source>
</reference>
<proteinExistence type="predicted"/>
<dbReference type="OrthoDB" id="428974at2759"/>
<dbReference type="Gene3D" id="3.40.50.1820">
    <property type="entry name" value="alpha/beta hydrolase"/>
    <property type="match status" value="1"/>
</dbReference>
<feature type="region of interest" description="Disordered" evidence="1">
    <location>
        <begin position="93"/>
        <end position="117"/>
    </location>
</feature>
<feature type="region of interest" description="Disordered" evidence="1">
    <location>
        <begin position="422"/>
        <end position="441"/>
    </location>
</feature>
<dbReference type="InterPro" id="IPR000340">
    <property type="entry name" value="Dual-sp_phosphatase_cat-dom"/>
</dbReference>
<evidence type="ECO:0000259" key="2">
    <source>
        <dbReference type="PROSITE" id="PS50056"/>
    </source>
</evidence>
<name>U4LBB0_PYROM</name>
<evidence type="ECO:0000256" key="1">
    <source>
        <dbReference type="SAM" id="MobiDB-lite"/>
    </source>
</evidence>
<dbReference type="Proteomes" id="UP000018144">
    <property type="component" value="Unassembled WGS sequence"/>
</dbReference>
<dbReference type="EMBL" id="HF935614">
    <property type="protein sequence ID" value="CCX11401.1"/>
    <property type="molecule type" value="Genomic_DNA"/>
</dbReference>
<dbReference type="Pfam" id="PF00782">
    <property type="entry name" value="DSPc"/>
    <property type="match status" value="1"/>
</dbReference>
<dbReference type="STRING" id="1076935.U4LBB0"/>
<organism evidence="3 4">
    <name type="scientific">Pyronema omphalodes (strain CBS 100304)</name>
    <name type="common">Pyronema confluens</name>
    <dbReference type="NCBI Taxonomy" id="1076935"/>
    <lineage>
        <taxon>Eukaryota</taxon>
        <taxon>Fungi</taxon>
        <taxon>Dikarya</taxon>
        <taxon>Ascomycota</taxon>
        <taxon>Pezizomycotina</taxon>
        <taxon>Pezizomycetes</taxon>
        <taxon>Pezizales</taxon>
        <taxon>Pyronemataceae</taxon>
        <taxon>Pyronema</taxon>
    </lineage>
</organism>